<sequence>MPTKLRSIAMGVAAAGAVGALIWVAVRPETVPVDLATVTTGAMEVTINGDGVTRIRNIYEVAAPVAGKALRSPVEVGDTVVAGKTIVARVEPVDPGLLDRRSRNQAEAAVKEAEAAVSLALTQIAKAEADVDYARSQYDRAEALSNRGVFSLTQLEDAAQLLKVQEAALAAARAQHQLSIGALERARAALIGPESDGMTGTCCVEIAAPADGAVLSLANASERPVIPGTVLLSVGQPRDLEIVVDLLSSDAVRVEAGARAEILRWGGEGALAATVREVEPAGFTKVSALGIEEQRVNVILDLESPVEMRAGLGDGFSVFARIVEWSTDAALLVPIGALFRANGGWAVFTAQDGHAALTQVRVGHMNDTVAEVLEGLQEGVQVITHPSDRIEDGTGITDRQSLE</sequence>
<dbReference type="RefSeq" id="WP_263734831.1">
    <property type="nucleotide sequence ID" value="NZ_JAOWKY010000002.1"/>
</dbReference>
<feature type="domain" description="YknX-like C-terminal permuted SH3-like" evidence="2">
    <location>
        <begin position="331"/>
        <end position="397"/>
    </location>
</feature>
<keyword evidence="4" id="KW-1185">Reference proteome</keyword>
<proteinExistence type="predicted"/>
<organism evidence="3 4">
    <name type="scientific">Albidovulum marisflavi</name>
    <dbReference type="NCBI Taxonomy" id="2984159"/>
    <lineage>
        <taxon>Bacteria</taxon>
        <taxon>Pseudomonadati</taxon>
        <taxon>Pseudomonadota</taxon>
        <taxon>Alphaproteobacteria</taxon>
        <taxon>Rhodobacterales</taxon>
        <taxon>Paracoccaceae</taxon>
        <taxon>Albidovulum</taxon>
    </lineage>
</organism>
<comment type="caution">
    <text evidence="3">The sequence shown here is derived from an EMBL/GenBank/DDBJ whole genome shotgun (WGS) entry which is preliminary data.</text>
</comment>
<dbReference type="Gene3D" id="2.40.30.170">
    <property type="match status" value="1"/>
</dbReference>
<dbReference type="Gene3D" id="1.10.287.470">
    <property type="entry name" value="Helix hairpin bin"/>
    <property type="match status" value="1"/>
</dbReference>
<evidence type="ECO:0000256" key="1">
    <source>
        <dbReference type="SAM" id="Coils"/>
    </source>
</evidence>
<evidence type="ECO:0000313" key="3">
    <source>
        <dbReference type="EMBL" id="MCV2869180.1"/>
    </source>
</evidence>
<dbReference type="Proteomes" id="UP001652542">
    <property type="component" value="Unassembled WGS sequence"/>
</dbReference>
<feature type="coiled-coil region" evidence="1">
    <location>
        <begin position="103"/>
        <end position="175"/>
    </location>
</feature>
<accession>A0ABT2ZDG5</accession>
<dbReference type="PANTHER" id="PTHR30469:SF15">
    <property type="entry name" value="HLYD FAMILY OF SECRETION PROTEINS"/>
    <property type="match status" value="1"/>
</dbReference>
<dbReference type="Gene3D" id="2.40.420.20">
    <property type="match status" value="1"/>
</dbReference>
<keyword evidence="1" id="KW-0175">Coiled coil</keyword>
<dbReference type="EMBL" id="JAOWKY010000002">
    <property type="protein sequence ID" value="MCV2869180.1"/>
    <property type="molecule type" value="Genomic_DNA"/>
</dbReference>
<dbReference type="Gene3D" id="2.40.50.100">
    <property type="match status" value="1"/>
</dbReference>
<dbReference type="Pfam" id="PF25989">
    <property type="entry name" value="YknX_C"/>
    <property type="match status" value="1"/>
</dbReference>
<evidence type="ECO:0000313" key="4">
    <source>
        <dbReference type="Proteomes" id="UP001652542"/>
    </source>
</evidence>
<dbReference type="InterPro" id="IPR058637">
    <property type="entry name" value="YknX-like_C"/>
</dbReference>
<name>A0ABT2ZDG5_9RHOB</name>
<gene>
    <name evidence="3" type="ORF">OEW28_11130</name>
</gene>
<reference evidence="3 4" key="1">
    <citation type="submission" date="2022-10" db="EMBL/GenBank/DDBJ databases">
        <title>Defluviimonas sp. nov., isolated from ocean surface water.</title>
        <authorList>
            <person name="He W."/>
            <person name="Wang L."/>
            <person name="Zhang D.-F."/>
        </authorList>
    </citation>
    <scope>NUCLEOTIDE SEQUENCE [LARGE SCALE GENOMIC DNA]</scope>
    <source>
        <strain evidence="3 4">WL0002</strain>
    </source>
</reference>
<evidence type="ECO:0000259" key="2">
    <source>
        <dbReference type="Pfam" id="PF25989"/>
    </source>
</evidence>
<dbReference type="PANTHER" id="PTHR30469">
    <property type="entry name" value="MULTIDRUG RESISTANCE PROTEIN MDTA"/>
    <property type="match status" value="1"/>
</dbReference>
<protein>
    <submittedName>
        <fullName evidence="3">HlyD family efflux transporter periplasmic adaptor subunit</fullName>
    </submittedName>
</protein>